<feature type="compositionally biased region" description="Basic and acidic residues" evidence="1">
    <location>
        <begin position="1"/>
        <end position="16"/>
    </location>
</feature>
<reference evidence="2" key="1">
    <citation type="journal article" date="2014" name="Front. Microbiol.">
        <title>High frequency of phylogenetically diverse reductive dehalogenase-homologous genes in deep subseafloor sedimentary metagenomes.</title>
        <authorList>
            <person name="Kawai M."/>
            <person name="Futagami T."/>
            <person name="Toyoda A."/>
            <person name="Takaki Y."/>
            <person name="Nishi S."/>
            <person name="Hori S."/>
            <person name="Arai W."/>
            <person name="Tsubouchi T."/>
            <person name="Morono Y."/>
            <person name="Uchiyama I."/>
            <person name="Ito T."/>
            <person name="Fujiyama A."/>
            <person name="Inagaki F."/>
            <person name="Takami H."/>
        </authorList>
    </citation>
    <scope>NUCLEOTIDE SEQUENCE</scope>
    <source>
        <strain evidence="2">Expedition CK06-06</strain>
    </source>
</reference>
<evidence type="ECO:0008006" key="3">
    <source>
        <dbReference type="Google" id="ProtNLM"/>
    </source>
</evidence>
<protein>
    <recommendedName>
        <fullName evidence="3">VWFA domain-containing protein</fullName>
    </recommendedName>
</protein>
<feature type="non-terminal residue" evidence="2">
    <location>
        <position position="304"/>
    </location>
</feature>
<dbReference type="InterPro" id="IPR036465">
    <property type="entry name" value="vWFA_dom_sf"/>
</dbReference>
<feature type="non-terminal residue" evidence="2">
    <location>
        <position position="1"/>
    </location>
</feature>
<dbReference type="SUPFAM" id="SSF53300">
    <property type="entry name" value="vWA-like"/>
    <property type="match status" value="1"/>
</dbReference>
<name>X1C3N4_9ZZZZ</name>
<accession>X1C3N4</accession>
<feature type="region of interest" description="Disordered" evidence="1">
    <location>
        <begin position="1"/>
        <end position="21"/>
    </location>
</feature>
<gene>
    <name evidence="2" type="ORF">S01H4_31258</name>
</gene>
<dbReference type="AlphaFoldDB" id="X1C3N4"/>
<sequence length="304" mass="35469">INHFEDFVERDKKSESSEISSASEKVIEKIKDLDLSTTDIEKLIEEVERDSKKESIEEYIRETLDSGELEINKEDFERLNSDEKLNVLAKLNENLKVEEIEELMSILKDENQKDSDSETFQKFITEISKLVSESQTAMEGRFLLLENQEQFTEGERKIVDVSIENEDMRSIDLAYNEIVKTHRNTIARLKNLFRDLRNQNDVDTSQKRGRLNNKFIKAVTSDFKYDKCFTRKLNQKELKILLMVDISGSMAGIKLEAAKVAMVMLCESLYEIAQLRIVLFTGEYDALNIQLKDFEEYPDIKKFD</sequence>
<dbReference type="EMBL" id="BART01016220">
    <property type="protein sequence ID" value="GAG78981.1"/>
    <property type="molecule type" value="Genomic_DNA"/>
</dbReference>
<organism evidence="2">
    <name type="scientific">marine sediment metagenome</name>
    <dbReference type="NCBI Taxonomy" id="412755"/>
    <lineage>
        <taxon>unclassified sequences</taxon>
        <taxon>metagenomes</taxon>
        <taxon>ecological metagenomes</taxon>
    </lineage>
</organism>
<evidence type="ECO:0000256" key="1">
    <source>
        <dbReference type="SAM" id="MobiDB-lite"/>
    </source>
</evidence>
<proteinExistence type="predicted"/>
<evidence type="ECO:0000313" key="2">
    <source>
        <dbReference type="EMBL" id="GAG78981.1"/>
    </source>
</evidence>
<comment type="caution">
    <text evidence="2">The sequence shown here is derived from an EMBL/GenBank/DDBJ whole genome shotgun (WGS) entry which is preliminary data.</text>
</comment>